<dbReference type="GO" id="GO:0030170">
    <property type="term" value="F:pyridoxal phosphate binding"/>
    <property type="evidence" value="ECO:0007669"/>
    <property type="project" value="InterPro"/>
</dbReference>
<dbReference type="OrthoDB" id="4418812at2759"/>
<dbReference type="GO" id="GO:0006567">
    <property type="term" value="P:L-threonine catabolic process"/>
    <property type="evidence" value="ECO:0007669"/>
    <property type="project" value="TreeGrafter"/>
</dbReference>
<dbReference type="UniPathway" id="UPA00047">
    <property type="reaction ID" value="UER00054"/>
</dbReference>
<dbReference type="InterPro" id="IPR001926">
    <property type="entry name" value="TrpB-like_PALP"/>
</dbReference>
<dbReference type="Gene3D" id="3.40.50.1100">
    <property type="match status" value="2"/>
</dbReference>
<dbReference type="STRING" id="105984.A0A427XP09"/>
<evidence type="ECO:0000313" key="16">
    <source>
        <dbReference type="Proteomes" id="UP000279236"/>
    </source>
</evidence>
<evidence type="ECO:0000256" key="6">
    <source>
        <dbReference type="ARBA" id="ARBA00022605"/>
    </source>
</evidence>
<sequence length="606" mass="65726">MSAPIPMNGRPSDSAGPNGSLSPLAKSPPHQTTTIEYASSAPFAASSSKHAQDGTCDEAIPDHLYSKLPAHYLVQGAGGKVPDYLRMILTSKVYSAPLNLQETPLTYAANLSKRLGCEIYLKREDLHPVFSFKIRGAYNMMASLTEEDKKKGVITCSAGNHAQGVALSGGALGIAATIVMPVSTPSIKVNNVRRLGGKAVLFGQDFDAAKAECLRRAEEEGLTFIPPYDDPYVIAGQGTIAMEICRQITDPTKIDGIFAAIGGGGLTAGISTYMKRVVGPNSKVYGVETVDGDAMFRSLKAGHRVVLDEVGPFADGTAVRLVGEECYRVCKENLDGIPLVNNDEICAAIKDVYEETRSVPEPSGALALAGLKAHIQQNDLKNSGKTFVAVVSGGNMNFSRLRFVTERAEIGEGREVLMSFRVPEKPGSFIKLHKYLLPRAVTEFSYRYSDSKGGFIICSFTLKASSSKASGPTPEERAKEVAEIIADLKNLDIESMDLSDNEFAKSHVRHLVGGRSSIEHERVFRFEFPERPGALDRFLTNLHPGWNISLFHYRNHGADVGRVLVGLQPPPNGVADDEELNDFLNELGYPYVEETDNVAYRNFLCA</sequence>
<dbReference type="PROSITE" id="PS51672">
    <property type="entry name" value="ACT_LIKE"/>
    <property type="match status" value="1"/>
</dbReference>
<dbReference type="EMBL" id="RSCE01000008">
    <property type="protein sequence ID" value="RSH80534.1"/>
    <property type="molecule type" value="Genomic_DNA"/>
</dbReference>
<dbReference type="RefSeq" id="XP_028475481.1">
    <property type="nucleotide sequence ID" value="XM_028624409.1"/>
</dbReference>
<comment type="catalytic activity">
    <reaction evidence="1 12">
        <text>L-threonine = 2-oxobutanoate + NH4(+)</text>
        <dbReference type="Rhea" id="RHEA:22108"/>
        <dbReference type="ChEBI" id="CHEBI:16763"/>
        <dbReference type="ChEBI" id="CHEBI:28938"/>
        <dbReference type="ChEBI" id="CHEBI:57926"/>
        <dbReference type="EC" id="4.3.1.19"/>
    </reaction>
</comment>
<evidence type="ECO:0000259" key="14">
    <source>
        <dbReference type="PROSITE" id="PS51672"/>
    </source>
</evidence>
<comment type="subunit">
    <text evidence="5">Homotetramer.</text>
</comment>
<evidence type="ECO:0000256" key="7">
    <source>
        <dbReference type="ARBA" id="ARBA00022624"/>
    </source>
</evidence>
<dbReference type="EC" id="4.3.1.19" evidence="12"/>
<dbReference type="InterPro" id="IPR045865">
    <property type="entry name" value="ACT-like_dom_sf"/>
</dbReference>
<evidence type="ECO:0000256" key="10">
    <source>
        <dbReference type="ARBA" id="ARBA00023239"/>
    </source>
</evidence>
<dbReference type="CDD" id="cd04907">
    <property type="entry name" value="ACT_ThrD-I_2"/>
    <property type="match status" value="1"/>
</dbReference>
<comment type="cofactor">
    <cofactor evidence="2 12">
        <name>pyridoxal 5'-phosphate</name>
        <dbReference type="ChEBI" id="CHEBI:597326"/>
    </cofactor>
</comment>
<organism evidence="15 16">
    <name type="scientific">Apiotrichum porosum</name>
    <dbReference type="NCBI Taxonomy" id="105984"/>
    <lineage>
        <taxon>Eukaryota</taxon>
        <taxon>Fungi</taxon>
        <taxon>Dikarya</taxon>
        <taxon>Basidiomycota</taxon>
        <taxon>Agaricomycotina</taxon>
        <taxon>Tremellomycetes</taxon>
        <taxon>Trichosporonales</taxon>
        <taxon>Trichosporonaceae</taxon>
        <taxon>Apiotrichum</taxon>
    </lineage>
</organism>
<evidence type="ECO:0000256" key="2">
    <source>
        <dbReference type="ARBA" id="ARBA00001933"/>
    </source>
</evidence>
<dbReference type="AlphaFoldDB" id="A0A427XP09"/>
<comment type="similarity">
    <text evidence="4 12">Belongs to the serine/threonine dehydratase family.</text>
</comment>
<keyword evidence="9 12" id="KW-0663">Pyridoxal phosphate</keyword>
<dbReference type="GO" id="GO:0004794">
    <property type="term" value="F:threonine deaminase activity"/>
    <property type="evidence" value="ECO:0007669"/>
    <property type="project" value="UniProtKB-UniRule"/>
</dbReference>
<dbReference type="PANTHER" id="PTHR48078:SF11">
    <property type="entry name" value="THREONINE DEHYDRATASE, MITOCHONDRIAL"/>
    <property type="match status" value="1"/>
</dbReference>
<evidence type="ECO:0000256" key="4">
    <source>
        <dbReference type="ARBA" id="ARBA00010869"/>
    </source>
</evidence>
<dbReference type="InterPro" id="IPR038110">
    <property type="entry name" value="TD_ACT-like_sf"/>
</dbReference>
<dbReference type="InterPro" id="IPR050147">
    <property type="entry name" value="Ser/Thr_Dehydratase"/>
</dbReference>
<dbReference type="PROSITE" id="PS00165">
    <property type="entry name" value="DEHYDRATASE_SER_THR"/>
    <property type="match status" value="1"/>
</dbReference>
<evidence type="ECO:0000256" key="9">
    <source>
        <dbReference type="ARBA" id="ARBA00022898"/>
    </source>
</evidence>
<dbReference type="NCBIfam" id="TIGR01124">
    <property type="entry name" value="ilvA_2Cterm"/>
    <property type="match status" value="1"/>
</dbReference>
<dbReference type="SUPFAM" id="SSF55021">
    <property type="entry name" value="ACT-like"/>
    <property type="match status" value="1"/>
</dbReference>
<dbReference type="Proteomes" id="UP000279236">
    <property type="component" value="Unassembled WGS sequence"/>
</dbReference>
<accession>A0A427XP09</accession>
<dbReference type="GO" id="GO:0006565">
    <property type="term" value="P:L-serine catabolic process"/>
    <property type="evidence" value="ECO:0007669"/>
    <property type="project" value="TreeGrafter"/>
</dbReference>
<protein>
    <recommendedName>
        <fullName evidence="12">Threonine dehydratase</fullName>
        <ecNumber evidence="12">4.3.1.19</ecNumber>
    </recommendedName>
    <alternativeName>
        <fullName evidence="12">Threonine deaminase</fullName>
    </alternativeName>
</protein>
<dbReference type="GO" id="GO:0009097">
    <property type="term" value="P:isoleucine biosynthetic process"/>
    <property type="evidence" value="ECO:0007669"/>
    <property type="project" value="UniProtKB-UniRule"/>
</dbReference>
<evidence type="ECO:0000256" key="12">
    <source>
        <dbReference type="RuleBase" id="RU362012"/>
    </source>
</evidence>
<keyword evidence="11 12" id="KW-0100">Branched-chain amino acid biosynthesis</keyword>
<dbReference type="GeneID" id="39593657"/>
<dbReference type="InterPro" id="IPR001721">
    <property type="entry name" value="TD_ACT-like"/>
</dbReference>
<evidence type="ECO:0000256" key="3">
    <source>
        <dbReference type="ARBA" id="ARBA00004810"/>
    </source>
</evidence>
<gene>
    <name evidence="15" type="ORF">EHS24_009114</name>
</gene>
<dbReference type="SUPFAM" id="SSF53686">
    <property type="entry name" value="Tryptophan synthase beta subunit-like PLP-dependent enzymes"/>
    <property type="match status" value="1"/>
</dbReference>
<dbReference type="CDD" id="cd01562">
    <property type="entry name" value="Thr-dehyd"/>
    <property type="match status" value="1"/>
</dbReference>
<feature type="region of interest" description="Disordered" evidence="13">
    <location>
        <begin position="1"/>
        <end position="31"/>
    </location>
</feature>
<evidence type="ECO:0000256" key="1">
    <source>
        <dbReference type="ARBA" id="ARBA00001274"/>
    </source>
</evidence>
<keyword evidence="6 12" id="KW-0028">Amino-acid biosynthesis</keyword>
<dbReference type="InterPro" id="IPR036052">
    <property type="entry name" value="TrpB-like_PALP_sf"/>
</dbReference>
<evidence type="ECO:0000256" key="11">
    <source>
        <dbReference type="ARBA" id="ARBA00023304"/>
    </source>
</evidence>
<dbReference type="NCBIfam" id="NF006674">
    <property type="entry name" value="PRK09224.1"/>
    <property type="match status" value="1"/>
</dbReference>
<reference evidence="15 16" key="1">
    <citation type="submission" date="2018-11" db="EMBL/GenBank/DDBJ databases">
        <title>Genome sequence of Apiotrichum porosum DSM 27194.</title>
        <authorList>
            <person name="Aliyu H."/>
            <person name="Gorte O."/>
            <person name="Ochsenreither K."/>
        </authorList>
    </citation>
    <scope>NUCLEOTIDE SEQUENCE [LARGE SCALE GENOMIC DNA]</scope>
    <source>
        <strain evidence="15 16">DSM 27194</strain>
    </source>
</reference>
<keyword evidence="10 12" id="KW-0456">Lyase</keyword>
<feature type="domain" description="ACT-like" evidence="14">
    <location>
        <begin position="522"/>
        <end position="596"/>
    </location>
</feature>
<dbReference type="GO" id="GO:0003941">
    <property type="term" value="F:L-serine ammonia-lyase activity"/>
    <property type="evidence" value="ECO:0007669"/>
    <property type="project" value="TreeGrafter"/>
</dbReference>
<evidence type="ECO:0000256" key="13">
    <source>
        <dbReference type="SAM" id="MobiDB-lite"/>
    </source>
</evidence>
<evidence type="ECO:0000256" key="8">
    <source>
        <dbReference type="ARBA" id="ARBA00022737"/>
    </source>
</evidence>
<dbReference type="Gene3D" id="3.40.1020.10">
    <property type="entry name" value="Biosynthetic Threonine Deaminase, Domain 3"/>
    <property type="match status" value="1"/>
</dbReference>
<dbReference type="Pfam" id="PF00291">
    <property type="entry name" value="PALP"/>
    <property type="match status" value="1"/>
</dbReference>
<dbReference type="PANTHER" id="PTHR48078">
    <property type="entry name" value="THREONINE DEHYDRATASE, MITOCHONDRIAL-RELATED"/>
    <property type="match status" value="1"/>
</dbReference>
<keyword evidence="16" id="KW-1185">Reference proteome</keyword>
<dbReference type="InterPro" id="IPR000634">
    <property type="entry name" value="Ser/Thr_deHydtase_PyrdxlP-BS"/>
</dbReference>
<dbReference type="FunFam" id="3.40.50.1100:FF:000008">
    <property type="entry name" value="L-threonine dehydratase"/>
    <property type="match status" value="1"/>
</dbReference>
<evidence type="ECO:0000313" key="15">
    <source>
        <dbReference type="EMBL" id="RSH80534.1"/>
    </source>
</evidence>
<keyword evidence="8" id="KW-0677">Repeat</keyword>
<name>A0A427XP09_9TREE</name>
<comment type="caution">
    <text evidence="15">The sequence shown here is derived from an EMBL/GenBank/DDBJ whole genome shotgun (WGS) entry which is preliminary data.</text>
</comment>
<proteinExistence type="inferred from homology"/>
<dbReference type="FunFam" id="3.40.1020.10:FF:000001">
    <property type="entry name" value="L-threonine dehydratase"/>
    <property type="match status" value="1"/>
</dbReference>
<evidence type="ECO:0000256" key="5">
    <source>
        <dbReference type="ARBA" id="ARBA00011881"/>
    </source>
</evidence>
<dbReference type="InterPro" id="IPR005787">
    <property type="entry name" value="Thr_deHydtase_biosynth"/>
</dbReference>
<dbReference type="Pfam" id="PF00585">
    <property type="entry name" value="Thr_dehydrat_C"/>
    <property type="match status" value="2"/>
</dbReference>
<keyword evidence="7 12" id="KW-0412">Isoleucine biosynthesis</keyword>
<comment type="pathway">
    <text evidence="3 12">Amino-acid biosynthesis; L-isoleucine biosynthesis; 2-oxobutanoate from L-threonine: step 1/1.</text>
</comment>